<dbReference type="KEGG" id="dmu:Desmu_1064"/>
<dbReference type="eggNOG" id="arCOG08869">
    <property type="taxonomic scope" value="Archaea"/>
</dbReference>
<reference evidence="2" key="1">
    <citation type="submission" date="2010-11" db="EMBL/GenBank/DDBJ databases">
        <title>The complete genome of Desulfurococcus mucosus DSM 2162.</title>
        <authorList>
            <consortium name="US DOE Joint Genome Institute (JGI-PGF)"/>
            <person name="Lucas S."/>
            <person name="Copeland A."/>
            <person name="Lapidus A."/>
            <person name="Bruce D."/>
            <person name="Goodwin L."/>
            <person name="Pitluck S."/>
            <person name="Kyrpides N."/>
            <person name="Mavromatis K."/>
            <person name="Pagani I."/>
            <person name="Ivanova N."/>
            <person name="Ovchinnikova G."/>
            <person name="Chertkov O."/>
            <person name="Held B."/>
            <person name="Brettin T."/>
            <person name="Detter J.C."/>
            <person name="Tapia R."/>
            <person name="Han C."/>
            <person name="Land M."/>
            <person name="Hauser L."/>
            <person name="Markowitz V."/>
            <person name="Cheng J.-F."/>
            <person name="Hugenholtz P."/>
            <person name="Woyke T."/>
            <person name="Wu D."/>
            <person name="Wirth R."/>
            <person name="Bilek Y."/>
            <person name="Hader T."/>
            <person name="Klenk H.-P."/>
            <person name="Eisen J.A."/>
        </authorList>
    </citation>
    <scope>NUCLEOTIDE SEQUENCE [LARGE SCALE GENOMIC DNA]</scope>
    <source>
        <strain evidence="2">ATCC 35584 / DSM 2162 / JCM 9187 / O7/1</strain>
    </source>
</reference>
<reference evidence="1 2" key="2">
    <citation type="journal article" date="2011" name="Stand. Genomic Sci.">
        <title>Complete genome sequence of Desulfurococcus mucosus type strain (O7/1).</title>
        <authorList>
            <person name="Wirth R."/>
            <person name="Chertkov O."/>
            <person name="Held B."/>
            <person name="Lapidus A."/>
            <person name="Nolan M."/>
            <person name="Lucas S."/>
            <person name="Hammon N."/>
            <person name="Deshpande S."/>
            <person name="Cheng J.F."/>
            <person name="Tapia R."/>
            <person name="Han C."/>
            <person name="Goodwin L."/>
            <person name="Pitluck S."/>
            <person name="Liolios K."/>
            <person name="Ioanna P."/>
            <person name="Ivanova N."/>
            <person name="Mavromatis K."/>
            <person name="Mikhailova N."/>
            <person name="Pati A."/>
            <person name="Chen A."/>
            <person name="Palaniappan K."/>
            <person name="Land M."/>
            <person name="Hauser L."/>
            <person name="Chang Y.J."/>
            <person name="Jeffries C.D."/>
            <person name="Bilek Y."/>
            <person name="Hader T."/>
            <person name="Rohde M."/>
            <person name="Spring S."/>
            <person name="Sikorski J."/>
            <person name="Goker M."/>
            <person name="Woyke T."/>
            <person name="Bristow J."/>
            <person name="Eisen J.A."/>
            <person name="Markowitz V."/>
            <person name="Hugenholtz P."/>
            <person name="Kyrpides N.C."/>
            <person name="Klenk H.P."/>
        </authorList>
    </citation>
    <scope>NUCLEOTIDE SEQUENCE [LARGE SCALE GENOMIC DNA]</scope>
    <source>
        <strain evidence="2">ATCC 35584 / DSM 2162 / JCM 9187 / O7/1</strain>
    </source>
</reference>
<dbReference type="OrthoDB" id="17367at2157"/>
<dbReference type="RefSeq" id="WP_013562588.1">
    <property type="nucleotide sequence ID" value="NC_014961.1"/>
</dbReference>
<dbReference type="GeneID" id="10153772"/>
<gene>
    <name evidence="1" type="ordered locus">Desmu_1064</name>
</gene>
<dbReference type="AlphaFoldDB" id="E8RA40"/>
<name>E8RA40_DESM0</name>
<sequence>MSQSAGVSEYYFSEHYRVLVIEEGDHYTVSVDVYRDEWVFTGHMEKCIGDTCLLVKELEPGSTAALVDTGVEGVVKTVVIGVRVKETRETVNVKWIMGRKPSYSDVEALYRASWRLIGCTREGCAEGAEPV</sequence>
<dbReference type="EMBL" id="CP002363">
    <property type="protein sequence ID" value="ADV65366.1"/>
    <property type="molecule type" value="Genomic_DNA"/>
</dbReference>
<proteinExistence type="predicted"/>
<organism evidence="1 2">
    <name type="scientific">Desulfurococcus mucosus (strain ATCC 35584 / DSM 2162 / JCM 9187 / O7/1)</name>
    <dbReference type="NCBI Taxonomy" id="765177"/>
    <lineage>
        <taxon>Archaea</taxon>
        <taxon>Thermoproteota</taxon>
        <taxon>Thermoprotei</taxon>
        <taxon>Desulfurococcales</taxon>
        <taxon>Desulfurococcaceae</taxon>
        <taxon>Desulfurococcus</taxon>
    </lineage>
</organism>
<evidence type="ECO:0000313" key="2">
    <source>
        <dbReference type="Proteomes" id="UP000001068"/>
    </source>
</evidence>
<accession>E8RA40</accession>
<dbReference type="Proteomes" id="UP000001068">
    <property type="component" value="Chromosome"/>
</dbReference>
<dbReference type="HOGENOM" id="CLU_1965450_0_0_2"/>
<keyword evidence="2" id="KW-1185">Reference proteome</keyword>
<protein>
    <submittedName>
        <fullName evidence="1">Uncharacterized protein</fullName>
    </submittedName>
</protein>
<evidence type="ECO:0000313" key="1">
    <source>
        <dbReference type="EMBL" id="ADV65366.1"/>
    </source>
</evidence>
<dbReference type="STRING" id="765177.Desmu_1064"/>